<gene>
    <name evidence="1" type="ORF">C7G83_14115</name>
</gene>
<proteinExistence type="predicted"/>
<accession>A0A2P8VGS0</accession>
<protein>
    <submittedName>
        <fullName evidence="1">Phage tail protein</fullName>
    </submittedName>
</protein>
<dbReference type="EMBL" id="PYEP01000006">
    <property type="protein sequence ID" value="PSN06741.1"/>
    <property type="molecule type" value="Genomic_DNA"/>
</dbReference>
<sequence>MTKAKLNEKMIASQAGYITVHNYDETTREHLSSCVEYLAVGVGLPASSCVDSPAEKLDGMVLCRKSDDSAWEYLPDYRGQTVYSIETGEPQEIIHLGGYPIGTTTSAPATRFDVWNGSEWITDSAALKTAAVKEAEQTKASLRSYANAFINEQQWPSRLALGCLNESEKIKFIIWLDYIDSLNSVDLSNSSHITWPEIPDL</sequence>
<dbReference type="OrthoDB" id="8596093at2"/>
<evidence type="ECO:0000313" key="1">
    <source>
        <dbReference type="EMBL" id="PSN06741.1"/>
    </source>
</evidence>
<dbReference type="RefSeq" id="WP_106877703.1">
    <property type="nucleotide sequence ID" value="NZ_PYEP01000006.1"/>
</dbReference>
<dbReference type="InterPro" id="IPR003458">
    <property type="entry name" value="Phage_T4_Gp38_tail_assem"/>
</dbReference>
<dbReference type="InterPro" id="IPR051220">
    <property type="entry name" value="TFA_Chaperone"/>
</dbReference>
<evidence type="ECO:0000313" key="2">
    <source>
        <dbReference type="Proteomes" id="UP000240212"/>
    </source>
</evidence>
<name>A0A2P8VGS0_9ENTR</name>
<organism evidence="1 2">
    <name type="scientific">Siccibacter turicensis</name>
    <dbReference type="NCBI Taxonomy" id="357233"/>
    <lineage>
        <taxon>Bacteria</taxon>
        <taxon>Pseudomonadati</taxon>
        <taxon>Pseudomonadota</taxon>
        <taxon>Gammaproteobacteria</taxon>
        <taxon>Enterobacterales</taxon>
        <taxon>Enterobacteriaceae</taxon>
        <taxon>Siccibacter</taxon>
    </lineage>
</organism>
<dbReference type="PANTHER" id="PTHR34413">
    <property type="entry name" value="PROPHAGE TAIL FIBER ASSEMBLY PROTEIN HOMOLOG TFAE-RELATED-RELATED"/>
    <property type="match status" value="1"/>
</dbReference>
<dbReference type="AlphaFoldDB" id="A0A2P8VGS0"/>
<dbReference type="PANTHER" id="PTHR34413:SF2">
    <property type="entry name" value="PROPHAGE TAIL FIBER ASSEMBLY PROTEIN HOMOLOG TFAE-RELATED"/>
    <property type="match status" value="1"/>
</dbReference>
<dbReference type="Pfam" id="PF02413">
    <property type="entry name" value="Caudo_TAP"/>
    <property type="match status" value="1"/>
</dbReference>
<keyword evidence="2" id="KW-1185">Reference proteome</keyword>
<comment type="caution">
    <text evidence="1">The sequence shown here is derived from an EMBL/GenBank/DDBJ whole genome shotgun (WGS) entry which is preliminary data.</text>
</comment>
<reference evidence="1 2" key="1">
    <citation type="submission" date="2018-03" db="EMBL/GenBank/DDBJ databases">
        <title>Draft genome sequence of the first documented clinical Siccibacter turicensis isolate in Austria.</title>
        <authorList>
            <person name="Lepuschitz S."/>
            <person name="Pekard-Amenitsch S."/>
            <person name="Haunold R."/>
            <person name="Schill S."/>
            <person name="Mach R."/>
            <person name="Allerberger F."/>
            <person name="Ruppitsch W."/>
            <person name="Forsythe S.J."/>
        </authorList>
    </citation>
    <scope>NUCLEOTIDE SEQUENCE [LARGE SCALE GENOMIC DNA]</scope>
    <source>
        <strain evidence="1 2">6100069499-17</strain>
    </source>
</reference>
<dbReference type="Proteomes" id="UP000240212">
    <property type="component" value="Unassembled WGS sequence"/>
</dbReference>